<comment type="caution">
    <text evidence="3">The sequence shown here is derived from an EMBL/GenBank/DDBJ whole genome shotgun (WGS) entry which is preliminary data.</text>
</comment>
<evidence type="ECO:0000259" key="2">
    <source>
        <dbReference type="Pfam" id="PF01702"/>
    </source>
</evidence>
<dbReference type="SUPFAM" id="SSF51713">
    <property type="entry name" value="tRNA-guanine transglycosylase"/>
    <property type="match status" value="1"/>
</dbReference>
<dbReference type="Pfam" id="PF01702">
    <property type="entry name" value="TGT"/>
    <property type="match status" value="1"/>
</dbReference>
<dbReference type="InterPro" id="IPR036511">
    <property type="entry name" value="TGT-like_sf"/>
</dbReference>
<dbReference type="InterPro" id="IPR002616">
    <property type="entry name" value="tRNA_ribo_trans-like"/>
</dbReference>
<dbReference type="Gene3D" id="3.20.20.105">
    <property type="entry name" value="Queuine tRNA-ribosyltransferase-like"/>
    <property type="match status" value="1"/>
</dbReference>
<evidence type="ECO:0000256" key="1">
    <source>
        <dbReference type="SAM" id="MobiDB-lite"/>
    </source>
</evidence>
<accession>A0ABX1JSD8</accession>
<feature type="domain" description="tRNA-guanine(15) transglycosylase-like" evidence="2">
    <location>
        <begin position="51"/>
        <end position="98"/>
    </location>
</feature>
<proteinExistence type="predicted"/>
<evidence type="ECO:0000313" key="3">
    <source>
        <dbReference type="EMBL" id="NKX51666.1"/>
    </source>
</evidence>
<dbReference type="Proteomes" id="UP000523795">
    <property type="component" value="Unassembled WGS sequence"/>
</dbReference>
<gene>
    <name evidence="3" type="ORF">HER39_14055</name>
</gene>
<keyword evidence="4" id="KW-1185">Reference proteome</keyword>
<organism evidence="3 4">
    <name type="scientific">Arthrobacter deserti</name>
    <dbReference type="NCBI Taxonomy" id="1742687"/>
    <lineage>
        <taxon>Bacteria</taxon>
        <taxon>Bacillati</taxon>
        <taxon>Actinomycetota</taxon>
        <taxon>Actinomycetes</taxon>
        <taxon>Micrococcales</taxon>
        <taxon>Micrococcaceae</taxon>
        <taxon>Arthrobacter</taxon>
    </lineage>
</organism>
<feature type="non-terminal residue" evidence="3">
    <location>
        <position position="98"/>
    </location>
</feature>
<reference evidence="3 4" key="1">
    <citation type="submission" date="2020-04" db="EMBL/GenBank/DDBJ databases">
        <authorList>
            <person name="Liu S."/>
        </authorList>
    </citation>
    <scope>NUCLEOTIDE SEQUENCE [LARGE SCALE GENOMIC DNA]</scope>
    <source>
        <strain evidence="3 4">CGMCC 1.15091</strain>
    </source>
</reference>
<sequence>MINQSRARFCPVRQNGGVPQSDFSFTVGQRLSETAPRPPAGSGANGGPFLGRTGPIATPHGQIQTPAFIAVGTKATAKAVLPESMRDLGAQALLANAY</sequence>
<dbReference type="EMBL" id="JAAZSR010000279">
    <property type="protein sequence ID" value="NKX51666.1"/>
    <property type="molecule type" value="Genomic_DNA"/>
</dbReference>
<evidence type="ECO:0000313" key="4">
    <source>
        <dbReference type="Proteomes" id="UP000523795"/>
    </source>
</evidence>
<feature type="region of interest" description="Disordered" evidence="1">
    <location>
        <begin position="29"/>
        <end position="58"/>
    </location>
</feature>
<protein>
    <recommendedName>
        <fullName evidence="2">tRNA-guanine(15) transglycosylase-like domain-containing protein</fullName>
    </recommendedName>
</protein>
<name>A0ABX1JSD8_9MICC</name>